<dbReference type="AlphaFoldDB" id="T0EZD5"/>
<gene>
    <name evidence="1" type="ORF">LEP1GSC050_4199</name>
</gene>
<dbReference type="EMBL" id="AHMO02000008">
    <property type="protein sequence ID" value="EQA44245.1"/>
    <property type="molecule type" value="Genomic_DNA"/>
</dbReference>
<dbReference type="Proteomes" id="UP000015454">
    <property type="component" value="Unassembled WGS sequence"/>
</dbReference>
<evidence type="ECO:0000313" key="1">
    <source>
        <dbReference type="EMBL" id="EQA44245.1"/>
    </source>
</evidence>
<protein>
    <submittedName>
        <fullName evidence="1">Uncharacterized protein</fullName>
    </submittedName>
</protein>
<sequence>MLVCSLWYFSFIFLNGKEKQAAKTALALLSLNSLSIPLAGIVAS</sequence>
<accession>T0EZD5</accession>
<proteinExistence type="predicted"/>
<evidence type="ECO:0000313" key="2">
    <source>
        <dbReference type="Proteomes" id="UP000015454"/>
    </source>
</evidence>
<name>T0EZD5_9LEPT</name>
<comment type="caution">
    <text evidence="1">The sequence shown here is derived from an EMBL/GenBank/DDBJ whole genome shotgun (WGS) entry which is preliminary data.</text>
</comment>
<organism evidence="1 2">
    <name type="scientific">Leptospira broomii serovar Hurstbridge str. 5399</name>
    <dbReference type="NCBI Taxonomy" id="1049789"/>
    <lineage>
        <taxon>Bacteria</taxon>
        <taxon>Pseudomonadati</taxon>
        <taxon>Spirochaetota</taxon>
        <taxon>Spirochaetia</taxon>
        <taxon>Leptospirales</taxon>
        <taxon>Leptospiraceae</taxon>
        <taxon>Leptospira</taxon>
    </lineage>
</organism>
<reference evidence="1" key="1">
    <citation type="submission" date="2013-05" db="EMBL/GenBank/DDBJ databases">
        <authorList>
            <person name="Harkins D.M."/>
            <person name="Durkin A.S."/>
            <person name="Brinkac L.M."/>
            <person name="Haft D.H."/>
            <person name="Selengut J.D."/>
            <person name="Sanka R."/>
            <person name="DePew J."/>
            <person name="Purushe J."/>
            <person name="Hartskeerl R.A."/>
            <person name="Ahmed A."/>
            <person name="van der Linden H."/>
            <person name="Goris M.G.A."/>
            <person name="Vinetz J.M."/>
            <person name="Sutton G.G."/>
            <person name="Nierman W.C."/>
            <person name="Fouts D.E."/>
        </authorList>
    </citation>
    <scope>NUCLEOTIDE SEQUENCE [LARGE SCALE GENOMIC DNA]</scope>
    <source>
        <strain evidence="1">5399</strain>
    </source>
</reference>
<keyword evidence="2" id="KW-1185">Reference proteome</keyword>